<dbReference type="EMBL" id="JAWQEG010004418">
    <property type="protein sequence ID" value="KAK3861736.1"/>
    <property type="molecule type" value="Genomic_DNA"/>
</dbReference>
<evidence type="ECO:0000256" key="5">
    <source>
        <dbReference type="ARBA" id="ARBA00023242"/>
    </source>
</evidence>
<dbReference type="GO" id="GO:0005681">
    <property type="term" value="C:spliceosomal complex"/>
    <property type="evidence" value="ECO:0007669"/>
    <property type="project" value="TreeGrafter"/>
</dbReference>
<dbReference type="PANTHER" id="PTHR14978:SF0">
    <property type="entry name" value="BETA-CATENIN-LIKE PROTEIN 1"/>
    <property type="match status" value="1"/>
</dbReference>
<dbReference type="FunFam" id="1.25.10.10:FF:001136">
    <property type="entry name" value="Beta-catenin-like protein 1"/>
    <property type="match status" value="1"/>
</dbReference>
<feature type="compositionally biased region" description="Acidic residues" evidence="10">
    <location>
        <begin position="1"/>
        <end position="51"/>
    </location>
</feature>
<feature type="domain" description="Beta-catenin-like protein 1 N-terminal" evidence="11">
    <location>
        <begin position="240"/>
        <end position="345"/>
    </location>
</feature>
<dbReference type="Proteomes" id="UP001286313">
    <property type="component" value="Unassembled WGS sequence"/>
</dbReference>
<reference evidence="12" key="1">
    <citation type="submission" date="2023-10" db="EMBL/GenBank/DDBJ databases">
        <title>Genome assemblies of two species of porcelain crab, Petrolisthes cinctipes and Petrolisthes manimaculis (Anomura: Porcellanidae).</title>
        <authorList>
            <person name="Angst P."/>
        </authorList>
    </citation>
    <scope>NUCLEOTIDE SEQUENCE</scope>
    <source>
        <strain evidence="12">PB745_01</strain>
        <tissue evidence="12">Gill</tissue>
    </source>
</reference>
<evidence type="ECO:0000313" key="13">
    <source>
        <dbReference type="Proteomes" id="UP001286313"/>
    </source>
</evidence>
<evidence type="ECO:0000256" key="4">
    <source>
        <dbReference type="ARBA" id="ARBA00023054"/>
    </source>
</evidence>
<feature type="compositionally biased region" description="Basic and acidic residues" evidence="10">
    <location>
        <begin position="114"/>
        <end position="129"/>
    </location>
</feature>
<evidence type="ECO:0000256" key="1">
    <source>
        <dbReference type="ARBA" id="ARBA00004123"/>
    </source>
</evidence>
<dbReference type="PANTHER" id="PTHR14978">
    <property type="entry name" value="BETA-CATENIN-LIKE PROTEIN 1 NUCLEAR ASSOCIATED PROTEIN"/>
    <property type="match status" value="1"/>
</dbReference>
<proteinExistence type="predicted"/>
<organism evidence="12 13">
    <name type="scientific">Petrolisthes cinctipes</name>
    <name type="common">Flat porcelain crab</name>
    <dbReference type="NCBI Taxonomy" id="88211"/>
    <lineage>
        <taxon>Eukaryota</taxon>
        <taxon>Metazoa</taxon>
        <taxon>Ecdysozoa</taxon>
        <taxon>Arthropoda</taxon>
        <taxon>Crustacea</taxon>
        <taxon>Multicrustacea</taxon>
        <taxon>Malacostraca</taxon>
        <taxon>Eumalacostraca</taxon>
        <taxon>Eucarida</taxon>
        <taxon>Decapoda</taxon>
        <taxon>Pleocyemata</taxon>
        <taxon>Anomura</taxon>
        <taxon>Galatheoidea</taxon>
        <taxon>Porcellanidae</taxon>
        <taxon>Petrolisthes</taxon>
    </lineage>
</organism>
<dbReference type="InterPro" id="IPR039678">
    <property type="entry name" value="CTNNBL1"/>
</dbReference>
<dbReference type="SMART" id="SM01156">
    <property type="entry name" value="DUF1716"/>
    <property type="match status" value="1"/>
</dbReference>
<comment type="subcellular location">
    <subcellularLocation>
        <location evidence="1">Nucleus</location>
    </subcellularLocation>
</comment>
<evidence type="ECO:0000256" key="2">
    <source>
        <dbReference type="ARBA" id="ARBA00022553"/>
    </source>
</evidence>
<evidence type="ECO:0000256" key="3">
    <source>
        <dbReference type="ARBA" id="ARBA00022737"/>
    </source>
</evidence>
<keyword evidence="13" id="KW-1185">Reference proteome</keyword>
<accession>A0AAE1EUL9</accession>
<feature type="compositionally biased region" description="Acidic residues" evidence="10">
    <location>
        <begin position="73"/>
        <end position="95"/>
    </location>
</feature>
<dbReference type="InterPro" id="IPR013180">
    <property type="entry name" value="CTNNBL1_N"/>
</dbReference>
<evidence type="ECO:0000259" key="11">
    <source>
        <dbReference type="SMART" id="SM01156"/>
    </source>
</evidence>
<protein>
    <recommendedName>
        <fullName evidence="8">Beta-catenin-like protein 1</fullName>
    </recommendedName>
    <alternativeName>
        <fullName evidence="9">Nuclear-associated protein</fullName>
    </alternativeName>
</protein>
<dbReference type="Pfam" id="PF08216">
    <property type="entry name" value="CTNNBL"/>
    <property type="match status" value="1"/>
</dbReference>
<sequence>MTIDDEESEEEESDEDYEESEVNDDEEEESDEEYEDEGDNSDKEDSEEEGDNNDKDKEDSEEEGDNSDKDKEDSEEEGDNSEQEEENGNDEEEDRFLDFEAAEGSMEENEDDGELVHDMLTEEDIERKECGGHCIKGYDDDDKDNDDDDDDAEVNKTFGCRVLLVQLRLGHFVVVFTMDVGELLSFKPEMAVKRAAEEEEEEKERPGRKRGRLEVRGLGPLPPTPSSNLGVASAQTRQIVEEKLQELDEQENAEEVDGPLDETKLKKMILGFEKRVLKNQELRIKFPDDPRKFMESELELNEAVEELHVVATVPHLYPALVELGTVKSLLALLSHDNTDIAIAVVDLLQEMTEVDENEGQEGEDGHEALTAGLLEGQVVTIIVHNLQRLDEGQKAESDGVHNSLGIIENLADVHTEICTEAGPGGLLAWLLRRLRSKMPFDANKLYASEILAICIQGSEPNRRLVGEMDGIDVLLQQLAVYKRHDPASNEEQEMMENLFDTLSSCLMLVSNRDLFLRGEGLQLMNLMLREKKLSRNGALRVLDHALTGPEGGDNCNKFVEILGLRTIFPLFMKTPAKHGNKGLTRDQHEEHVVSIIVSLLRNCRPNQRSRLINKFTENDHEKVDRLLELHFKYLEKVLATNSALEEQAKAENLDEDEQYLRRLDGGLFSLQLVDHIMLDVCATGPPSIKRRVLKILNLRNASVKTIKNIMREYASNLGESTNSESQAEEQDRILDMLDKFQNT</sequence>
<evidence type="ECO:0000313" key="12">
    <source>
        <dbReference type="EMBL" id="KAK3861736.1"/>
    </source>
</evidence>
<dbReference type="InterPro" id="IPR011989">
    <property type="entry name" value="ARM-like"/>
</dbReference>
<feature type="region of interest" description="Disordered" evidence="10">
    <location>
        <begin position="196"/>
        <end position="232"/>
    </location>
</feature>
<dbReference type="GO" id="GO:0010467">
    <property type="term" value="P:gene expression"/>
    <property type="evidence" value="ECO:0007669"/>
    <property type="project" value="UniProtKB-ARBA"/>
</dbReference>
<dbReference type="AlphaFoldDB" id="A0AAE1EUL9"/>
<name>A0AAE1EUL9_PETCI</name>
<comment type="caution">
    <text evidence="12">The sequence shown here is derived from an EMBL/GenBank/DDBJ whole genome shotgun (WGS) entry which is preliminary data.</text>
</comment>
<evidence type="ECO:0000256" key="8">
    <source>
        <dbReference type="ARBA" id="ARBA00070106"/>
    </source>
</evidence>
<evidence type="ECO:0000256" key="10">
    <source>
        <dbReference type="SAM" id="MobiDB-lite"/>
    </source>
</evidence>
<feature type="region of interest" description="Disordered" evidence="10">
    <location>
        <begin position="1"/>
        <end position="129"/>
    </location>
</feature>
<dbReference type="SUPFAM" id="SSF48371">
    <property type="entry name" value="ARM repeat"/>
    <property type="match status" value="1"/>
</dbReference>
<keyword evidence="4" id="KW-0175">Coiled coil</keyword>
<dbReference type="Gene3D" id="1.25.10.10">
    <property type="entry name" value="Leucine-rich Repeat Variant"/>
    <property type="match status" value="1"/>
</dbReference>
<keyword evidence="5" id="KW-0539">Nucleus</keyword>
<evidence type="ECO:0000256" key="7">
    <source>
        <dbReference type="ARBA" id="ARBA00061776"/>
    </source>
</evidence>
<comment type="subunit">
    <text evidence="7">Component of the PRP19-CDC5L splicing complex composed of a core complex comprising a homotetramer of PRPF19, CDC5L, PLRG1 and BCAS2, and at least three less stably associated proteins CTNNBL1, CWC15 and HSPA8. Interacts directly with CWC15 and CDC5L in the complex. Interacts with AICDA; the interaction is important for the antibody diversification activity of AICDA. Interacts with PRPF31 (via its NLS). Interacts (via its N-terminal NLS) with KPNA1 and KPNA2.</text>
</comment>
<gene>
    <name evidence="12" type="ORF">Pcinc_032331</name>
</gene>
<keyword evidence="3" id="KW-0677">Repeat</keyword>
<comment type="function">
    <text evidence="6">Component of the PRP19-CDC5L complex that forms an integral part of the spliceosome and is required for activating pre-mRNA splicing. Participates in AID/AICDA-mediated somatic hypermutation (SHM) and class-switch recombination (CSR), 2 processes resulting in the production of high-affinity, mutated isotype-switched antibodies.</text>
</comment>
<dbReference type="InterPro" id="IPR016024">
    <property type="entry name" value="ARM-type_fold"/>
</dbReference>
<evidence type="ECO:0000256" key="9">
    <source>
        <dbReference type="ARBA" id="ARBA00083862"/>
    </source>
</evidence>
<evidence type="ECO:0000256" key="6">
    <source>
        <dbReference type="ARBA" id="ARBA00058456"/>
    </source>
</evidence>
<keyword evidence="2" id="KW-0597">Phosphoprotein</keyword>